<accession>A0A495VUD3</accession>
<organism evidence="1 2">
    <name type="scientific">Saccharothrix australiensis</name>
    <dbReference type="NCBI Taxonomy" id="2072"/>
    <lineage>
        <taxon>Bacteria</taxon>
        <taxon>Bacillati</taxon>
        <taxon>Actinomycetota</taxon>
        <taxon>Actinomycetes</taxon>
        <taxon>Pseudonocardiales</taxon>
        <taxon>Pseudonocardiaceae</taxon>
        <taxon>Saccharothrix</taxon>
    </lineage>
</organism>
<comment type="caution">
    <text evidence="1">The sequence shown here is derived from an EMBL/GenBank/DDBJ whole genome shotgun (WGS) entry which is preliminary data.</text>
</comment>
<evidence type="ECO:0000313" key="1">
    <source>
        <dbReference type="EMBL" id="RKT52480.1"/>
    </source>
</evidence>
<protein>
    <submittedName>
        <fullName evidence="1">Uncharacterized protein</fullName>
    </submittedName>
</protein>
<dbReference type="RefSeq" id="WP_147455000.1">
    <property type="nucleotide sequence ID" value="NZ_RBXO01000001.1"/>
</dbReference>
<sequence>MSLPLATDCTVVRLDVVNSSSGGRRRQAHLDQALTDALEMALDILGHHALYAPVRRFQRDDGDSVTLAFGAGIPKAWVTSDIVLREFDLALAEVNRPFNDRYRLRLRVAMDDGATVIDPPHISGEPVTTTARLIDAEPFRLAVADPAAGDFGVIVSDRFHTEVVLSGERGLDRVPFRPVEVHVKDFRQPAWVHVPRRDDPRG</sequence>
<name>A0A495VUD3_9PSEU</name>
<keyword evidence="2" id="KW-1185">Reference proteome</keyword>
<dbReference type="SUPFAM" id="SSF55073">
    <property type="entry name" value="Nucleotide cyclase"/>
    <property type="match status" value="1"/>
</dbReference>
<dbReference type="InterPro" id="IPR029787">
    <property type="entry name" value="Nucleotide_cyclase"/>
</dbReference>
<proteinExistence type="predicted"/>
<gene>
    <name evidence="1" type="ORF">C8E97_0994</name>
</gene>
<dbReference type="OrthoDB" id="3626426at2"/>
<dbReference type="EMBL" id="RBXO01000001">
    <property type="protein sequence ID" value="RKT52480.1"/>
    <property type="molecule type" value="Genomic_DNA"/>
</dbReference>
<dbReference type="Proteomes" id="UP000282084">
    <property type="component" value="Unassembled WGS sequence"/>
</dbReference>
<evidence type="ECO:0000313" key="2">
    <source>
        <dbReference type="Proteomes" id="UP000282084"/>
    </source>
</evidence>
<dbReference type="AlphaFoldDB" id="A0A495VUD3"/>
<reference evidence="1 2" key="1">
    <citation type="submission" date="2018-10" db="EMBL/GenBank/DDBJ databases">
        <title>Sequencing the genomes of 1000 actinobacteria strains.</title>
        <authorList>
            <person name="Klenk H.-P."/>
        </authorList>
    </citation>
    <scope>NUCLEOTIDE SEQUENCE [LARGE SCALE GENOMIC DNA]</scope>
    <source>
        <strain evidence="1 2">DSM 43800</strain>
    </source>
</reference>